<evidence type="ECO:0000256" key="1">
    <source>
        <dbReference type="SAM" id="Phobius"/>
    </source>
</evidence>
<proteinExistence type="predicted"/>
<keyword evidence="1" id="KW-0472">Membrane</keyword>
<keyword evidence="1" id="KW-0812">Transmembrane</keyword>
<protein>
    <submittedName>
        <fullName evidence="2">Uncharacterized protein</fullName>
    </submittedName>
</protein>
<evidence type="ECO:0000313" key="3">
    <source>
        <dbReference type="Proteomes" id="UP000664495"/>
    </source>
</evidence>
<accession>A0ABS3HK20</accession>
<dbReference type="RefSeq" id="WP_207109139.1">
    <property type="nucleotide sequence ID" value="NZ_JAFLVR010000032.1"/>
</dbReference>
<comment type="caution">
    <text evidence="2">The sequence shown here is derived from an EMBL/GenBank/DDBJ whole genome shotgun (WGS) entry which is preliminary data.</text>
</comment>
<evidence type="ECO:0000313" key="2">
    <source>
        <dbReference type="EMBL" id="MBO0453362.1"/>
    </source>
</evidence>
<reference evidence="2 3" key="1">
    <citation type="submission" date="2021-03" db="EMBL/GenBank/DDBJ databases">
        <title>Enterococcal diversity collection.</title>
        <authorList>
            <person name="Gilmore M.S."/>
            <person name="Schwartzman J."/>
            <person name="Van Tyne D."/>
            <person name="Martin M."/>
            <person name="Earl A.M."/>
            <person name="Manson A.L."/>
            <person name="Straub T."/>
            <person name="Salamzade R."/>
            <person name="Saavedra J."/>
            <person name="Lebreton F."/>
            <person name="Prichula J."/>
            <person name="Schaufler K."/>
            <person name="Gaca A."/>
            <person name="Sgardioli B."/>
            <person name="Wagenaar J."/>
            <person name="Strong T."/>
        </authorList>
    </citation>
    <scope>NUCLEOTIDE SEQUENCE [LARGE SCALE GENOMIC DNA]</scope>
    <source>
        <strain evidence="2 3">MJM16</strain>
    </source>
</reference>
<sequence>MEQKMNERNVYGANGGNRKEKNMMEKIVGGIAVVFSGMFIVPILSVLSGAFGLIGIGLPAITLLNLFGLTHIPFNVLFVTLTGFPQIFVGFLVGMIFIALSFICGSILKKYAAMAKRTF</sequence>
<dbReference type="Proteomes" id="UP000664495">
    <property type="component" value="Unassembled WGS sequence"/>
</dbReference>
<organism evidence="2 3">
    <name type="scientific">Candidatus Enterococcus murrayae</name>
    <dbReference type="NCBI Taxonomy" id="2815321"/>
    <lineage>
        <taxon>Bacteria</taxon>
        <taxon>Bacillati</taxon>
        <taxon>Bacillota</taxon>
        <taxon>Bacilli</taxon>
        <taxon>Lactobacillales</taxon>
        <taxon>Enterococcaceae</taxon>
        <taxon>Enterococcus</taxon>
    </lineage>
</organism>
<dbReference type="EMBL" id="JAFLVR010000032">
    <property type="protein sequence ID" value="MBO0453362.1"/>
    <property type="molecule type" value="Genomic_DNA"/>
</dbReference>
<feature type="transmembrane region" description="Helical" evidence="1">
    <location>
        <begin position="27"/>
        <end position="54"/>
    </location>
</feature>
<feature type="transmembrane region" description="Helical" evidence="1">
    <location>
        <begin position="87"/>
        <end position="108"/>
    </location>
</feature>
<keyword evidence="1" id="KW-1133">Transmembrane helix</keyword>
<gene>
    <name evidence="2" type="ORF">JZO85_13940</name>
</gene>
<keyword evidence="3" id="KW-1185">Reference proteome</keyword>
<name>A0ABS3HK20_9ENTE</name>